<dbReference type="EMBL" id="JAAXOM010000006">
    <property type="protein sequence ID" value="NKX90400.1"/>
    <property type="molecule type" value="Genomic_DNA"/>
</dbReference>
<proteinExistence type="predicted"/>
<dbReference type="Proteomes" id="UP000572007">
    <property type="component" value="Unassembled WGS sequence"/>
</dbReference>
<feature type="domain" description="DUF7639" evidence="5">
    <location>
        <begin position="112"/>
        <end position="202"/>
    </location>
</feature>
<evidence type="ECO:0000256" key="1">
    <source>
        <dbReference type="ARBA" id="ARBA00000022"/>
    </source>
</evidence>
<dbReference type="RefSeq" id="WP_067642549.1">
    <property type="nucleotide sequence ID" value="NZ_JAAXOM010000006.1"/>
</dbReference>
<dbReference type="Pfam" id="PF24645">
    <property type="entry name" value="DUF7639"/>
    <property type="match status" value="1"/>
</dbReference>
<evidence type="ECO:0000259" key="5">
    <source>
        <dbReference type="Pfam" id="PF24645"/>
    </source>
</evidence>
<dbReference type="Pfam" id="PF08719">
    <property type="entry name" value="NADAR"/>
    <property type="match status" value="1"/>
</dbReference>
<protein>
    <submittedName>
        <fullName evidence="6">NADAR family protein</fullName>
    </submittedName>
</protein>
<dbReference type="Gene3D" id="1.10.357.40">
    <property type="entry name" value="YbiA-like"/>
    <property type="match status" value="1"/>
</dbReference>
<evidence type="ECO:0000259" key="4">
    <source>
        <dbReference type="Pfam" id="PF24644"/>
    </source>
</evidence>
<comment type="caution">
    <text evidence="6">The sequence shown here is derived from an EMBL/GenBank/DDBJ whole genome shotgun (WGS) entry which is preliminary data.</text>
</comment>
<gene>
    <name evidence="6" type="ORF">HGA10_24250</name>
</gene>
<organism evidence="6 7">
    <name type="scientific">Nocardia coubleae</name>
    <dbReference type="NCBI Taxonomy" id="356147"/>
    <lineage>
        <taxon>Bacteria</taxon>
        <taxon>Bacillati</taxon>
        <taxon>Actinomycetota</taxon>
        <taxon>Actinomycetes</taxon>
        <taxon>Mycobacteriales</taxon>
        <taxon>Nocardiaceae</taxon>
        <taxon>Nocardia</taxon>
    </lineage>
</organism>
<dbReference type="Pfam" id="PF24644">
    <property type="entry name" value="DUF7638"/>
    <property type="match status" value="1"/>
</dbReference>
<feature type="domain" description="DUF7638" evidence="4">
    <location>
        <begin position="6"/>
        <end position="111"/>
    </location>
</feature>
<evidence type="ECO:0000259" key="3">
    <source>
        <dbReference type="Pfam" id="PF08719"/>
    </source>
</evidence>
<evidence type="ECO:0000313" key="6">
    <source>
        <dbReference type="EMBL" id="NKX90400.1"/>
    </source>
</evidence>
<sequence>MGRGNRTYRVVDGQRIEGTWRPIFIRNGGSYYLTDLKIYADGAIDCWGMVDLDGLRDKLASGWIATTIEPGARASAHDLAGWQFLEPQMWINPDDFVVQVADAIDRLNDRPDSTGRCRRLIADYVSSREEADRRALAEAYLKIPESDRRYALGDMDYKDRPLRVICTPVDEPMIGGGEIVTAKMREAAFAYFMEREQSEARWAKQRVTDEPEGGRSGPITLSHVVYPQGWPEDAGLSVLRNEFPAPINYADQLYPTVVHAYWALSTQEPDIAEQIRQAERPFDAKKVAGSGTRHSGWSVRRAAVMAALLRAKFARYPVLAEQLIATGDSPIYYQEFDATYWGTEGSDGANWIGRLLELVRAELAYARS</sequence>
<dbReference type="AlphaFoldDB" id="A0A846WCV4"/>
<evidence type="ECO:0000256" key="2">
    <source>
        <dbReference type="ARBA" id="ARBA00000751"/>
    </source>
</evidence>
<dbReference type="InterPro" id="IPR012816">
    <property type="entry name" value="NADAR"/>
</dbReference>
<evidence type="ECO:0000313" key="7">
    <source>
        <dbReference type="Proteomes" id="UP000572007"/>
    </source>
</evidence>
<feature type="domain" description="NADAR" evidence="3">
    <location>
        <begin position="244"/>
        <end position="363"/>
    </location>
</feature>
<accession>A0A846WCV4</accession>
<comment type="catalytic activity">
    <reaction evidence="2">
        <text>2,5-diamino-6-hydroxy-4-(5-phosphoribosylamino)-pyrimidine + H2O = 2,5,6-triamino-4-hydroxypyrimidine + D-ribose 5-phosphate</text>
        <dbReference type="Rhea" id="RHEA:23436"/>
        <dbReference type="ChEBI" id="CHEBI:15377"/>
        <dbReference type="ChEBI" id="CHEBI:58614"/>
        <dbReference type="ChEBI" id="CHEBI:78346"/>
        <dbReference type="ChEBI" id="CHEBI:137796"/>
    </reaction>
</comment>
<comment type="catalytic activity">
    <reaction evidence="1">
        <text>5-amino-6-(5-phospho-D-ribosylamino)uracil + H2O = 5,6-diaminouracil + D-ribose 5-phosphate</text>
        <dbReference type="Rhea" id="RHEA:55020"/>
        <dbReference type="ChEBI" id="CHEBI:15377"/>
        <dbReference type="ChEBI" id="CHEBI:46252"/>
        <dbReference type="ChEBI" id="CHEBI:58453"/>
        <dbReference type="ChEBI" id="CHEBI:78346"/>
    </reaction>
</comment>
<reference evidence="6 7" key="1">
    <citation type="submission" date="2020-04" db="EMBL/GenBank/DDBJ databases">
        <title>MicrobeNet Type strains.</title>
        <authorList>
            <person name="Nicholson A.C."/>
        </authorList>
    </citation>
    <scope>NUCLEOTIDE SEQUENCE [LARGE SCALE GENOMIC DNA]</scope>
    <source>
        <strain evidence="6 7">DSM 44960</strain>
    </source>
</reference>
<dbReference type="InterPro" id="IPR056056">
    <property type="entry name" value="DUF7639"/>
</dbReference>
<dbReference type="SUPFAM" id="SSF143990">
    <property type="entry name" value="YbiA-like"/>
    <property type="match status" value="1"/>
</dbReference>
<name>A0A846WCV4_9NOCA</name>
<dbReference type="InterPro" id="IPR056055">
    <property type="entry name" value="DUF7638"/>
</dbReference>
<dbReference type="InterPro" id="IPR037238">
    <property type="entry name" value="YbiA-like_sf"/>
</dbReference>
<dbReference type="CDD" id="cd15457">
    <property type="entry name" value="NADAR"/>
    <property type="match status" value="1"/>
</dbReference>
<keyword evidence="7" id="KW-1185">Reference proteome</keyword>